<dbReference type="Pfam" id="PF00076">
    <property type="entry name" value="RRM_1"/>
    <property type="match status" value="2"/>
</dbReference>
<feature type="domain" description="RRM" evidence="4">
    <location>
        <begin position="132"/>
        <end position="233"/>
    </location>
</feature>
<evidence type="ECO:0000259" key="4">
    <source>
        <dbReference type="PROSITE" id="PS50102"/>
    </source>
</evidence>
<feature type="compositionally biased region" description="Basic residues" evidence="3">
    <location>
        <begin position="1"/>
        <end position="14"/>
    </location>
</feature>
<feature type="domain" description="RRM" evidence="4">
    <location>
        <begin position="224"/>
        <end position="305"/>
    </location>
</feature>
<dbReference type="GO" id="GO:0003723">
    <property type="term" value="F:RNA binding"/>
    <property type="evidence" value="ECO:0007669"/>
    <property type="project" value="UniProtKB-UniRule"/>
</dbReference>
<organism evidence="5 6">
    <name type="scientific">Dendrobium chrysotoxum</name>
    <name type="common">Orchid</name>
    <dbReference type="NCBI Taxonomy" id="161865"/>
    <lineage>
        <taxon>Eukaryota</taxon>
        <taxon>Viridiplantae</taxon>
        <taxon>Streptophyta</taxon>
        <taxon>Embryophyta</taxon>
        <taxon>Tracheophyta</taxon>
        <taxon>Spermatophyta</taxon>
        <taxon>Magnoliopsida</taxon>
        <taxon>Liliopsida</taxon>
        <taxon>Asparagales</taxon>
        <taxon>Orchidaceae</taxon>
        <taxon>Epidendroideae</taxon>
        <taxon>Malaxideae</taxon>
        <taxon>Dendrobiinae</taxon>
        <taxon>Dendrobium</taxon>
    </lineage>
</organism>
<proteinExistence type="predicted"/>
<keyword evidence="1 2" id="KW-0694">RNA-binding</keyword>
<gene>
    <name evidence="5" type="ORF">IEQ34_019434</name>
</gene>
<dbReference type="EMBL" id="JAGFBR010000017">
    <property type="protein sequence ID" value="KAH0452135.1"/>
    <property type="molecule type" value="Genomic_DNA"/>
</dbReference>
<dbReference type="InterPro" id="IPR035979">
    <property type="entry name" value="RBD_domain_sf"/>
</dbReference>
<keyword evidence="6" id="KW-1185">Reference proteome</keyword>
<dbReference type="GO" id="GO:0005634">
    <property type="term" value="C:nucleus"/>
    <property type="evidence" value="ECO:0007669"/>
    <property type="project" value="TreeGrafter"/>
</dbReference>
<dbReference type="PANTHER" id="PTHR48024">
    <property type="entry name" value="GEO13361P1-RELATED"/>
    <property type="match status" value="1"/>
</dbReference>
<name>A0AAV7G8P0_DENCH</name>
<dbReference type="PANTHER" id="PTHR48024:SF9">
    <property type="entry name" value="UBP1-ASSOCIATED PROTEINS 1A-RELATED"/>
    <property type="match status" value="1"/>
</dbReference>
<feature type="region of interest" description="Disordered" evidence="3">
    <location>
        <begin position="1"/>
        <end position="89"/>
    </location>
</feature>
<dbReference type="PROSITE" id="PS50102">
    <property type="entry name" value="RRM"/>
    <property type="match status" value="2"/>
</dbReference>
<evidence type="ECO:0000313" key="5">
    <source>
        <dbReference type="EMBL" id="KAH0452135.1"/>
    </source>
</evidence>
<evidence type="ECO:0000256" key="2">
    <source>
        <dbReference type="PROSITE-ProRule" id="PRU00176"/>
    </source>
</evidence>
<dbReference type="Gene3D" id="3.30.70.330">
    <property type="match status" value="2"/>
</dbReference>
<evidence type="ECO:0000256" key="3">
    <source>
        <dbReference type="SAM" id="MobiDB-lite"/>
    </source>
</evidence>
<dbReference type="SUPFAM" id="SSF54928">
    <property type="entry name" value="RNA-binding domain, RBD"/>
    <property type="match status" value="2"/>
</dbReference>
<comment type="caution">
    <text evidence="5">The sequence shown here is derived from an EMBL/GenBank/DDBJ whole genome shotgun (WGS) entry which is preliminary data.</text>
</comment>
<accession>A0AAV7G8P0</accession>
<dbReference type="InterPro" id="IPR050886">
    <property type="entry name" value="RNA-binding_reg"/>
</dbReference>
<dbReference type="InterPro" id="IPR000504">
    <property type="entry name" value="RRM_dom"/>
</dbReference>
<dbReference type="AlphaFoldDB" id="A0AAV7G8P0"/>
<protein>
    <recommendedName>
        <fullName evidence="4">RRM domain-containing protein</fullName>
    </recommendedName>
</protein>
<dbReference type="InterPro" id="IPR012677">
    <property type="entry name" value="Nucleotide-bd_a/b_plait_sf"/>
</dbReference>
<dbReference type="Proteomes" id="UP000775213">
    <property type="component" value="Unassembled WGS sequence"/>
</dbReference>
<evidence type="ECO:0000256" key="1">
    <source>
        <dbReference type="ARBA" id="ARBA00022884"/>
    </source>
</evidence>
<reference evidence="5 6" key="1">
    <citation type="journal article" date="2021" name="Hortic Res">
        <title>Chromosome-scale assembly of the Dendrobium chrysotoxum genome enhances the understanding of orchid evolution.</title>
        <authorList>
            <person name="Zhang Y."/>
            <person name="Zhang G.Q."/>
            <person name="Zhang D."/>
            <person name="Liu X.D."/>
            <person name="Xu X.Y."/>
            <person name="Sun W.H."/>
            <person name="Yu X."/>
            <person name="Zhu X."/>
            <person name="Wang Z.W."/>
            <person name="Zhao X."/>
            <person name="Zhong W.Y."/>
            <person name="Chen H."/>
            <person name="Yin W.L."/>
            <person name="Huang T."/>
            <person name="Niu S.C."/>
            <person name="Liu Z.J."/>
        </authorList>
    </citation>
    <scope>NUCLEOTIDE SEQUENCE [LARGE SCALE GENOMIC DNA]</scope>
    <source>
        <tissue evidence="5">Fresh leaves</tissue>
    </source>
</reference>
<sequence>MGKPRVTSKKGRKNNRSDNIKKVKSIQARLKRKKQQQNPSSPPEPEDNDPILFGSDPSDHSAGSDPSDLSADSEPSDQSADEEEKPTPEDIQRLLEPYSKDQLITLLANSAADDPSLLSHIRSVAEHDIAHRNIFVHRFGYDVTSETLHEVFRRYGPLVDCNVIVDNATGRNKGYGFVAFSTRSGAVKALKQPEKKIGARMALCRLAAIGHDSPASSSTDLAQRRVYVSNVPADASHDKLKAFFATFGEIEIGPSGSDTLTGKWSGFAIFVYKTQDGANRALQEPYKNFEGHQLYCKLAVDLSQKGKLPANPVPPQSLPVVNQQPSLNGVAEAQNAAMLGHNPAYNMLVQNQLLTNAALNPNSFAALNPAALAAFNPTANLVIPPGQGYGAHGYGGQGYGAHGYGEQGYGAHGYGEQGHGSVGVGLGGYNVFENFRAQESASLSYRGSQMGQSFSLTPATGFFRGFPQSYAWNLEEFPTFLNFFCYFVNSPSYFYEIPSKSKRLFLSPEAVESADNPQVSSCPTKANILIKMHMPFIFCVIILFKDWLKDNGRFIYLIKSIFEKVAFRGEGYFQNFWKQMMYFWVISFMKVDFFSKDDASEIIWSTAYFDFDDFLSKH</sequence>
<evidence type="ECO:0000313" key="6">
    <source>
        <dbReference type="Proteomes" id="UP000775213"/>
    </source>
</evidence>
<dbReference type="SMART" id="SM00360">
    <property type="entry name" value="RRM"/>
    <property type="match status" value="2"/>
</dbReference>